<dbReference type="AlphaFoldDB" id="A0A8K0TPC8"/>
<reference evidence="2" key="1">
    <citation type="journal article" date="2021" name="Nat. Commun.">
        <title>Genetic determinants of endophytism in the Arabidopsis root mycobiome.</title>
        <authorList>
            <person name="Mesny F."/>
            <person name="Miyauchi S."/>
            <person name="Thiergart T."/>
            <person name="Pickel B."/>
            <person name="Atanasova L."/>
            <person name="Karlsson M."/>
            <person name="Huettel B."/>
            <person name="Barry K.W."/>
            <person name="Haridas S."/>
            <person name="Chen C."/>
            <person name="Bauer D."/>
            <person name="Andreopoulos W."/>
            <person name="Pangilinan J."/>
            <person name="LaButti K."/>
            <person name="Riley R."/>
            <person name="Lipzen A."/>
            <person name="Clum A."/>
            <person name="Drula E."/>
            <person name="Henrissat B."/>
            <person name="Kohler A."/>
            <person name="Grigoriev I.V."/>
            <person name="Martin F.M."/>
            <person name="Hacquard S."/>
        </authorList>
    </citation>
    <scope>NUCLEOTIDE SEQUENCE</scope>
    <source>
        <strain evidence="2">MPI-CAGE-AT-0016</strain>
    </source>
</reference>
<feature type="region of interest" description="Disordered" evidence="1">
    <location>
        <begin position="64"/>
        <end position="106"/>
    </location>
</feature>
<gene>
    <name evidence="2" type="ORF">B0T11DRAFT_295940</name>
</gene>
<evidence type="ECO:0000256" key="1">
    <source>
        <dbReference type="SAM" id="MobiDB-lite"/>
    </source>
</evidence>
<comment type="caution">
    <text evidence="2">The sequence shown here is derived from an EMBL/GenBank/DDBJ whole genome shotgun (WGS) entry which is preliminary data.</text>
</comment>
<organism evidence="2 3">
    <name type="scientific">Plectosphaerella cucumerina</name>
    <dbReference type="NCBI Taxonomy" id="40658"/>
    <lineage>
        <taxon>Eukaryota</taxon>
        <taxon>Fungi</taxon>
        <taxon>Dikarya</taxon>
        <taxon>Ascomycota</taxon>
        <taxon>Pezizomycotina</taxon>
        <taxon>Sordariomycetes</taxon>
        <taxon>Hypocreomycetidae</taxon>
        <taxon>Glomerellales</taxon>
        <taxon>Plectosphaerellaceae</taxon>
        <taxon>Plectosphaerella</taxon>
    </lineage>
</organism>
<dbReference type="EMBL" id="JAGPXD010000002">
    <property type="protein sequence ID" value="KAH7368267.1"/>
    <property type="molecule type" value="Genomic_DNA"/>
</dbReference>
<accession>A0A8K0TPC8</accession>
<keyword evidence="3" id="KW-1185">Reference proteome</keyword>
<evidence type="ECO:0000313" key="3">
    <source>
        <dbReference type="Proteomes" id="UP000813385"/>
    </source>
</evidence>
<sequence>MNGLACASKALLVSGFDCLESLWRCHRCHRGRQTPETYRNLCMLSTLMVTAWGSWAMLVPPSGEAAMGQSRPLVLEQLSEQPGPHRASESTSGRDTTGSGSRLGAA</sequence>
<name>A0A8K0TPC8_9PEZI</name>
<proteinExistence type="predicted"/>
<evidence type="ECO:0000313" key="2">
    <source>
        <dbReference type="EMBL" id="KAH7368267.1"/>
    </source>
</evidence>
<feature type="compositionally biased region" description="Low complexity" evidence="1">
    <location>
        <begin position="89"/>
        <end position="100"/>
    </location>
</feature>
<dbReference type="Proteomes" id="UP000813385">
    <property type="component" value="Unassembled WGS sequence"/>
</dbReference>
<protein>
    <submittedName>
        <fullName evidence="2">Uncharacterized protein</fullName>
    </submittedName>
</protein>